<reference evidence="1 2" key="1">
    <citation type="journal article" date="2021" name="PeerJ">
        <title>Analysis of 44 Vibrio anguillarum genomes reveals high genetic diversity.</title>
        <authorList>
            <person name="Hansen M.J."/>
            <person name="Dalsgaard I."/>
        </authorList>
    </citation>
    <scope>NUCLEOTIDE SEQUENCE [LARGE SCALE GENOMIC DNA]</scope>
    <source>
        <strain evidence="1 2">17-16730-2A</strain>
    </source>
</reference>
<evidence type="ECO:0000313" key="2">
    <source>
        <dbReference type="Proteomes" id="UP000722957"/>
    </source>
</evidence>
<name>A0ABD4KVW7_VIBAN</name>
<evidence type="ECO:0000313" key="1">
    <source>
        <dbReference type="EMBL" id="MBF4275610.1"/>
    </source>
</evidence>
<sequence length="72" mass="8677">MSKSNKDRLIGEYKKLYSLDLTKVSFVLYDYESNDFYAVQYQNKNLDNAIMYYLNLRTFKGSKPINIHEFIY</sequence>
<gene>
    <name evidence="1" type="ORF">EAY07_27145</name>
</gene>
<dbReference type="AlphaFoldDB" id="A0ABD4KVW7"/>
<evidence type="ECO:0008006" key="3">
    <source>
        <dbReference type="Google" id="ProtNLM"/>
    </source>
</evidence>
<proteinExistence type="predicted"/>
<accession>A0ABD4KVW7</accession>
<comment type="caution">
    <text evidence="1">The sequence shown here is derived from an EMBL/GenBank/DDBJ whole genome shotgun (WGS) entry which is preliminary data.</text>
</comment>
<organism evidence="1 2">
    <name type="scientific">Vibrio anguillarum</name>
    <name type="common">Listonella anguillarum</name>
    <dbReference type="NCBI Taxonomy" id="55601"/>
    <lineage>
        <taxon>Bacteria</taxon>
        <taxon>Pseudomonadati</taxon>
        <taxon>Pseudomonadota</taxon>
        <taxon>Gammaproteobacteria</taxon>
        <taxon>Vibrionales</taxon>
        <taxon>Vibrionaceae</taxon>
        <taxon>Vibrio</taxon>
    </lineage>
</organism>
<protein>
    <recommendedName>
        <fullName evidence="3">KTSC domain-containing protein</fullName>
    </recommendedName>
</protein>
<dbReference type="Proteomes" id="UP000722957">
    <property type="component" value="Unassembled WGS sequence"/>
</dbReference>
<dbReference type="EMBL" id="RDOM01001397">
    <property type="protein sequence ID" value="MBF4275610.1"/>
    <property type="molecule type" value="Genomic_DNA"/>
</dbReference>